<dbReference type="EMBL" id="QJKC01000029">
    <property type="protein sequence ID" value="PXX39881.1"/>
    <property type="molecule type" value="Genomic_DNA"/>
</dbReference>
<reference evidence="2 3" key="1">
    <citation type="submission" date="2018-05" db="EMBL/GenBank/DDBJ databases">
        <title>Genomic Encyclopedia of Type Strains, Phase IV (KMG-IV): sequencing the most valuable type-strain genomes for metagenomic binning, comparative biology and taxonomic classification.</title>
        <authorList>
            <person name="Goeker M."/>
        </authorList>
    </citation>
    <scope>NUCLEOTIDE SEQUENCE [LARGE SCALE GENOMIC DNA]</scope>
    <source>
        <strain evidence="2 3">DSM 25134</strain>
    </source>
</reference>
<evidence type="ECO:0000313" key="2">
    <source>
        <dbReference type="EMBL" id="PXX39881.1"/>
    </source>
</evidence>
<feature type="chain" id="PRO_5016234149" description="Solute-binding protein family 3/N-terminal domain-containing protein" evidence="1">
    <location>
        <begin position="35"/>
        <end position="298"/>
    </location>
</feature>
<accession>A0A318IZR1</accession>
<evidence type="ECO:0000313" key="3">
    <source>
        <dbReference type="Proteomes" id="UP000248395"/>
    </source>
</evidence>
<protein>
    <recommendedName>
        <fullName evidence="4">Solute-binding protein family 3/N-terminal domain-containing protein</fullName>
    </recommendedName>
</protein>
<evidence type="ECO:0008006" key="4">
    <source>
        <dbReference type="Google" id="ProtNLM"/>
    </source>
</evidence>
<comment type="caution">
    <text evidence="2">The sequence shown here is derived from an EMBL/GenBank/DDBJ whole genome shotgun (WGS) entry which is preliminary data.</text>
</comment>
<evidence type="ECO:0000256" key="1">
    <source>
        <dbReference type="SAM" id="SignalP"/>
    </source>
</evidence>
<dbReference type="RefSeq" id="WP_146216026.1">
    <property type="nucleotide sequence ID" value="NZ_LNQU01000136.1"/>
</dbReference>
<dbReference type="OrthoDB" id="547680at2"/>
<keyword evidence="3" id="KW-1185">Reference proteome</keyword>
<sequence length="298" mass="34062">MPSSSIASTLICRFMRCVHLLALGCLLVSPAARAAEHIIRYYPAGSIYTYRWDLLKLALEHVEKVDHIHYRLLPLNDQPTQWRAEQLLSSGKVDVLAFAPNLQRERLLQPVRLDILKGIIGYRVFFVRKQDASLMRGMSAQQFRAAVRLGMNSQWADYPILKSNGYEVLGSIGYESLFEMLAAGRFDAFPRGLNEVGSEMQEQLPRYPGLMLEKTKALYYPFPVYFWVSKQNTALAGRVLQGLKLAERDGSFKALFLRHHADAIRLLADYGWQTTQIANTELPPGNAKPDTSWWWKQR</sequence>
<dbReference type="SUPFAM" id="SSF53850">
    <property type="entry name" value="Periplasmic binding protein-like II"/>
    <property type="match status" value="1"/>
</dbReference>
<gene>
    <name evidence="2" type="ORF">DFR38_12929</name>
</gene>
<organism evidence="2 3">
    <name type="scientific">Aquitalea magnusonii</name>
    <dbReference type="NCBI Taxonomy" id="332411"/>
    <lineage>
        <taxon>Bacteria</taxon>
        <taxon>Pseudomonadati</taxon>
        <taxon>Pseudomonadota</taxon>
        <taxon>Betaproteobacteria</taxon>
        <taxon>Neisseriales</taxon>
        <taxon>Chromobacteriaceae</taxon>
        <taxon>Aquitalea</taxon>
    </lineage>
</organism>
<dbReference type="AlphaFoldDB" id="A0A318IZR1"/>
<feature type="signal peptide" evidence="1">
    <location>
        <begin position="1"/>
        <end position="34"/>
    </location>
</feature>
<name>A0A318IZR1_9NEIS</name>
<keyword evidence="1" id="KW-0732">Signal</keyword>
<dbReference type="Proteomes" id="UP000248395">
    <property type="component" value="Unassembled WGS sequence"/>
</dbReference>
<proteinExistence type="predicted"/>